<evidence type="ECO:0000313" key="3">
    <source>
        <dbReference type="Proteomes" id="UP001163046"/>
    </source>
</evidence>
<accession>A0A9W9YV97</accession>
<sequence>MASRPRVYISDEVLDEFFADADSEYDENSTESDSYDPRGSEDSSEEENDDEEDGEATEKSKMAAIINEHFQNCNFLDL</sequence>
<evidence type="ECO:0000256" key="1">
    <source>
        <dbReference type="SAM" id="MobiDB-lite"/>
    </source>
</evidence>
<comment type="caution">
    <text evidence="2">The sequence shown here is derived from an EMBL/GenBank/DDBJ whole genome shotgun (WGS) entry which is preliminary data.</text>
</comment>
<feature type="compositionally biased region" description="Acidic residues" evidence="1">
    <location>
        <begin position="20"/>
        <end position="34"/>
    </location>
</feature>
<reference evidence="2" key="1">
    <citation type="submission" date="2023-01" db="EMBL/GenBank/DDBJ databases">
        <title>Genome assembly of the deep-sea coral Lophelia pertusa.</title>
        <authorList>
            <person name="Herrera S."/>
            <person name="Cordes E."/>
        </authorList>
    </citation>
    <scope>NUCLEOTIDE SEQUENCE</scope>
    <source>
        <strain evidence="2">USNM1676648</strain>
        <tissue evidence="2">Polyp</tissue>
    </source>
</reference>
<organism evidence="2 3">
    <name type="scientific">Desmophyllum pertusum</name>
    <dbReference type="NCBI Taxonomy" id="174260"/>
    <lineage>
        <taxon>Eukaryota</taxon>
        <taxon>Metazoa</taxon>
        <taxon>Cnidaria</taxon>
        <taxon>Anthozoa</taxon>
        <taxon>Hexacorallia</taxon>
        <taxon>Scleractinia</taxon>
        <taxon>Caryophylliina</taxon>
        <taxon>Caryophylliidae</taxon>
        <taxon>Desmophyllum</taxon>
    </lineage>
</organism>
<gene>
    <name evidence="2" type="ORF">OS493_039466</name>
</gene>
<dbReference type="Proteomes" id="UP001163046">
    <property type="component" value="Unassembled WGS sequence"/>
</dbReference>
<name>A0A9W9YV97_9CNID</name>
<feature type="non-terminal residue" evidence="2">
    <location>
        <position position="78"/>
    </location>
</feature>
<dbReference type="EMBL" id="MU827022">
    <property type="protein sequence ID" value="KAJ7369379.1"/>
    <property type="molecule type" value="Genomic_DNA"/>
</dbReference>
<dbReference type="AlphaFoldDB" id="A0A9W9YV97"/>
<keyword evidence="3" id="KW-1185">Reference proteome</keyword>
<feature type="region of interest" description="Disordered" evidence="1">
    <location>
        <begin position="20"/>
        <end position="59"/>
    </location>
</feature>
<evidence type="ECO:0000313" key="2">
    <source>
        <dbReference type="EMBL" id="KAJ7369379.1"/>
    </source>
</evidence>
<proteinExistence type="predicted"/>
<feature type="compositionally biased region" description="Acidic residues" evidence="1">
    <location>
        <begin position="42"/>
        <end position="55"/>
    </location>
</feature>
<protein>
    <submittedName>
        <fullName evidence="2">Uncharacterized protein</fullName>
    </submittedName>
</protein>